<proteinExistence type="predicted"/>
<dbReference type="OrthoDB" id="8026949at2759"/>
<evidence type="ECO:0000256" key="5">
    <source>
        <dbReference type="ARBA" id="ARBA00023242"/>
    </source>
</evidence>
<keyword evidence="2" id="KW-0479">Metal-binding</keyword>
<evidence type="ECO:0000313" key="8">
    <source>
        <dbReference type="EMBL" id="JAT88582.1"/>
    </source>
</evidence>
<dbReference type="GO" id="GO:0008270">
    <property type="term" value="F:zinc ion binding"/>
    <property type="evidence" value="ECO:0007669"/>
    <property type="project" value="UniProtKB-KW"/>
</dbReference>
<evidence type="ECO:0000256" key="6">
    <source>
        <dbReference type="SAM" id="MobiDB-lite"/>
    </source>
</evidence>
<evidence type="ECO:0000256" key="1">
    <source>
        <dbReference type="ARBA" id="ARBA00004123"/>
    </source>
</evidence>
<gene>
    <name evidence="8" type="ORF">g.9268</name>
</gene>
<accession>A0A1E1WNL5</accession>
<name>A0A1E1WNL5_PECGO</name>
<dbReference type="InterPro" id="IPR052115">
    <property type="entry name" value="NEXT_complex_subunit_ZCCHC8"/>
</dbReference>
<dbReference type="PANTHER" id="PTHR13316">
    <property type="entry name" value="ZINC FINGER, CCHC DOMAIN CONTAINING 8"/>
    <property type="match status" value="1"/>
</dbReference>
<keyword evidence="4" id="KW-0862">Zinc</keyword>
<dbReference type="GO" id="GO:0003723">
    <property type="term" value="F:RNA binding"/>
    <property type="evidence" value="ECO:0007669"/>
    <property type="project" value="TreeGrafter"/>
</dbReference>
<keyword evidence="3" id="KW-0863">Zinc-finger</keyword>
<dbReference type="PANTHER" id="PTHR13316:SF0">
    <property type="entry name" value="ZINC FINGER CCHC DOMAIN-CONTAINING PROTEIN 8"/>
    <property type="match status" value="1"/>
</dbReference>
<dbReference type="InterPro" id="IPR006568">
    <property type="entry name" value="PSP_pro-rich"/>
</dbReference>
<evidence type="ECO:0000256" key="4">
    <source>
        <dbReference type="ARBA" id="ARBA00022833"/>
    </source>
</evidence>
<evidence type="ECO:0000256" key="3">
    <source>
        <dbReference type="ARBA" id="ARBA00022771"/>
    </source>
</evidence>
<comment type="subcellular location">
    <subcellularLocation>
        <location evidence="1">Nucleus</location>
    </subcellularLocation>
</comment>
<evidence type="ECO:0000256" key="2">
    <source>
        <dbReference type="ARBA" id="ARBA00022723"/>
    </source>
</evidence>
<dbReference type="EMBL" id="GDQN01002472">
    <property type="protein sequence ID" value="JAT88582.1"/>
    <property type="molecule type" value="Transcribed_RNA"/>
</dbReference>
<reference evidence="8" key="1">
    <citation type="submission" date="2015-09" db="EMBL/GenBank/DDBJ databases">
        <title>De novo assembly of Pectinophora gossypiella (Pink Bollworm) gut transcriptome.</title>
        <authorList>
            <person name="Tassone E.E."/>
        </authorList>
    </citation>
    <scope>NUCLEOTIDE SEQUENCE</scope>
</reference>
<keyword evidence="5" id="KW-0539">Nucleus</keyword>
<evidence type="ECO:0000259" key="7">
    <source>
        <dbReference type="SMART" id="SM00581"/>
    </source>
</evidence>
<dbReference type="Pfam" id="PF04046">
    <property type="entry name" value="PSP"/>
    <property type="match status" value="1"/>
</dbReference>
<dbReference type="AlphaFoldDB" id="A0A1E1WNL5"/>
<sequence length="471" mass="52841">MSKRKAGLNDIIYELDNDDIEISSEDEGKEAKIHCLDTPEKVIIPDQNNRLSDQCCPEVITLDCSTEGDCVILSPEKIQNGGKTSSEDMTLEEPNSEIEIPKQTDDVDSSKKINSDCCKTTIFNEDIVIDSPASNSDLGVVGCENRTPIVTVRFKDNKMAKMYKAKVKAFMLKLIKLHGDESLVGSDTETDLELDVWPEDLQDDSEEMKTQEEDNLFFVDTVPSEDSVVDIPRYSQNSSLIENAPIKEPTPPPTMMRRGPVCFNCDGAHPLRDCQLPRNNIRINENRKNMVKVGRYHVEDEQKYGHLVPGRISGQLRHALGLKRHELPMHIYRMRLLGYPPGWLEEARISHSGITMFDSAGRAIQDPEEEEGEVSEPGCKDKFDIKKILDFPGFNVAASSRYKEEAHSFGLPPMSEQDSKLAMLQMLAPNAMKAYKRKKLTFFPSAATNDSAMEGQAEMELDSGDETADFP</sequence>
<feature type="compositionally biased region" description="Acidic residues" evidence="6">
    <location>
        <begin position="457"/>
        <end position="471"/>
    </location>
</feature>
<feature type="region of interest" description="Disordered" evidence="6">
    <location>
        <begin position="447"/>
        <end position="471"/>
    </location>
</feature>
<feature type="domain" description="PSP proline-rich" evidence="7">
    <location>
        <begin position="304"/>
        <end position="356"/>
    </location>
</feature>
<dbReference type="GO" id="GO:0071013">
    <property type="term" value="C:catalytic step 2 spliceosome"/>
    <property type="evidence" value="ECO:0007669"/>
    <property type="project" value="TreeGrafter"/>
</dbReference>
<organism evidence="8">
    <name type="scientific">Pectinophora gossypiella</name>
    <name type="common">Cotton pink bollworm</name>
    <name type="synonym">Depressaria gossypiella</name>
    <dbReference type="NCBI Taxonomy" id="13191"/>
    <lineage>
        <taxon>Eukaryota</taxon>
        <taxon>Metazoa</taxon>
        <taxon>Ecdysozoa</taxon>
        <taxon>Arthropoda</taxon>
        <taxon>Hexapoda</taxon>
        <taxon>Insecta</taxon>
        <taxon>Pterygota</taxon>
        <taxon>Neoptera</taxon>
        <taxon>Endopterygota</taxon>
        <taxon>Lepidoptera</taxon>
        <taxon>Glossata</taxon>
        <taxon>Ditrysia</taxon>
        <taxon>Gelechioidea</taxon>
        <taxon>Gelechiidae</taxon>
        <taxon>Apatetrinae</taxon>
        <taxon>Pectinophora</taxon>
    </lineage>
</organism>
<dbReference type="SMART" id="SM00581">
    <property type="entry name" value="PSP"/>
    <property type="match status" value="1"/>
</dbReference>
<protein>
    <recommendedName>
        <fullName evidence="7">PSP proline-rich domain-containing protein</fullName>
    </recommendedName>
</protein>